<organism evidence="3 4">
    <name type="scientific">Clostridium aminobutyricum</name>
    <dbReference type="NCBI Taxonomy" id="33953"/>
    <lineage>
        <taxon>Bacteria</taxon>
        <taxon>Bacillati</taxon>
        <taxon>Bacillota</taxon>
        <taxon>Clostridia</taxon>
        <taxon>Eubacteriales</taxon>
        <taxon>Clostridiaceae</taxon>
        <taxon>Clostridium</taxon>
    </lineage>
</organism>
<protein>
    <submittedName>
        <fullName evidence="3">Bifunctional oligoribonuclease/PAP phosphatase NrnA</fullName>
    </submittedName>
</protein>
<dbReference type="PANTHER" id="PTHR47618:SF1">
    <property type="entry name" value="BIFUNCTIONAL OLIGORIBONUCLEASE AND PAP PHOSPHATASE NRNA"/>
    <property type="match status" value="1"/>
</dbReference>
<keyword evidence="4" id="KW-1185">Reference proteome</keyword>
<evidence type="ECO:0000259" key="1">
    <source>
        <dbReference type="Pfam" id="PF01368"/>
    </source>
</evidence>
<evidence type="ECO:0000313" key="3">
    <source>
        <dbReference type="EMBL" id="MBN7772144.1"/>
    </source>
</evidence>
<dbReference type="InterPro" id="IPR001667">
    <property type="entry name" value="DDH_dom"/>
</dbReference>
<sequence>MMMKNRAMTMSKRNNSLKEIADVLWNAESVLLYPHVNMDGDCLGSAVALCAALRKIGKEAYVLIEDEIAAFLRFMEKDYCTEELQIIKEPDVCICIDCGEPERFKYRKDKFFQGKTTICIDHHLTTEPFADLNYIDPKAAATGEIIYELLNGMRIVIDKEIGEALYAAIATDTGNFQYSNTTKNTHEIVAGLFDCGIDHNKVSIQLYQNIRAEKILLQNRTLQTLKLFAQGQAAICCTTKAMLEETGGKMEETEGFIEVLRSISGVEVAVFVKEVTDTTSKISMRSKEKVNVAEISKEFHGGGHMRAAGCTLNMGTSEAMETMIDTIERFLKG</sequence>
<dbReference type="InterPro" id="IPR038763">
    <property type="entry name" value="DHH_sf"/>
</dbReference>
<name>A0A939D664_CLOAM</name>
<comment type="caution">
    <text evidence="3">The sequence shown here is derived from an EMBL/GenBank/DDBJ whole genome shotgun (WGS) entry which is preliminary data.</text>
</comment>
<dbReference type="InterPro" id="IPR003156">
    <property type="entry name" value="DHHA1_dom"/>
</dbReference>
<accession>A0A939D664</accession>
<evidence type="ECO:0000259" key="2">
    <source>
        <dbReference type="Pfam" id="PF02272"/>
    </source>
</evidence>
<dbReference type="Gene3D" id="3.90.1640.10">
    <property type="entry name" value="inorganic pyrophosphatase (n-terminal core)"/>
    <property type="match status" value="1"/>
</dbReference>
<dbReference type="SUPFAM" id="SSF64182">
    <property type="entry name" value="DHH phosphoesterases"/>
    <property type="match status" value="1"/>
</dbReference>
<proteinExistence type="predicted"/>
<evidence type="ECO:0000313" key="4">
    <source>
        <dbReference type="Proteomes" id="UP000664545"/>
    </source>
</evidence>
<feature type="domain" description="DDH" evidence="1">
    <location>
        <begin position="30"/>
        <end position="169"/>
    </location>
</feature>
<dbReference type="Pfam" id="PF01368">
    <property type="entry name" value="DHH"/>
    <property type="match status" value="1"/>
</dbReference>
<dbReference type="InterPro" id="IPR051319">
    <property type="entry name" value="Oligoribo/pAp-PDE_c-di-AMP_PDE"/>
</dbReference>
<dbReference type="AlphaFoldDB" id="A0A939D664"/>
<dbReference type="Proteomes" id="UP000664545">
    <property type="component" value="Unassembled WGS sequence"/>
</dbReference>
<dbReference type="EMBL" id="JAFJZZ010000001">
    <property type="protein sequence ID" value="MBN7772144.1"/>
    <property type="molecule type" value="Genomic_DNA"/>
</dbReference>
<dbReference type="Gene3D" id="3.10.310.30">
    <property type="match status" value="1"/>
</dbReference>
<dbReference type="Pfam" id="PF02272">
    <property type="entry name" value="DHHA1"/>
    <property type="match status" value="1"/>
</dbReference>
<gene>
    <name evidence="3" type="ORF">JYB65_02105</name>
</gene>
<dbReference type="RefSeq" id="WP_206580918.1">
    <property type="nucleotide sequence ID" value="NZ_JAFJZZ010000001.1"/>
</dbReference>
<feature type="domain" description="DHHA1" evidence="2">
    <location>
        <begin position="245"/>
        <end position="332"/>
    </location>
</feature>
<dbReference type="GO" id="GO:0003676">
    <property type="term" value="F:nucleic acid binding"/>
    <property type="evidence" value="ECO:0007669"/>
    <property type="project" value="InterPro"/>
</dbReference>
<dbReference type="PANTHER" id="PTHR47618">
    <property type="entry name" value="BIFUNCTIONAL OLIGORIBONUCLEASE AND PAP PHOSPHATASE NRNA"/>
    <property type="match status" value="1"/>
</dbReference>
<reference evidence="3" key="1">
    <citation type="submission" date="2021-02" db="EMBL/GenBank/DDBJ databases">
        <title>Abyssanaerobacter marinus gen.nov., sp., nov, anaerobic bacterium isolated from the Onnuri vent field of Indian Ocean and suggestion of Mogibacteriaceae fam. nov., and proposal of reclassification of ambiguous this family's genus member.</title>
        <authorList>
            <person name="Kim Y.J."/>
            <person name="Yang J.-A."/>
        </authorList>
    </citation>
    <scope>NUCLEOTIDE SEQUENCE</scope>
    <source>
        <strain evidence="3">DSM 2634</strain>
    </source>
</reference>